<evidence type="ECO:0000313" key="3">
    <source>
        <dbReference type="Proteomes" id="UP000054350"/>
    </source>
</evidence>
<gene>
    <name evidence="2" type="ORF">AMAG_06447</name>
</gene>
<dbReference type="PANTHER" id="PTHR38696">
    <property type="entry name" value="MEDIATOR OF RNA POLYMERASE II TRANSCRIPTION SUBUNIT 13"/>
    <property type="match status" value="1"/>
</dbReference>
<reference evidence="2 3" key="1">
    <citation type="submission" date="2009-11" db="EMBL/GenBank/DDBJ databases">
        <title>Annotation of Allomyces macrogynus ATCC 38327.</title>
        <authorList>
            <consortium name="The Broad Institute Genome Sequencing Platform"/>
            <person name="Russ C."/>
            <person name="Cuomo C."/>
            <person name="Burger G."/>
            <person name="Gray M.W."/>
            <person name="Holland P.W.H."/>
            <person name="King N."/>
            <person name="Lang F.B.F."/>
            <person name="Roger A.J."/>
            <person name="Ruiz-Trillo I."/>
            <person name="Young S.K."/>
            <person name="Zeng Q."/>
            <person name="Gargeya S."/>
            <person name="Fitzgerald M."/>
            <person name="Haas B."/>
            <person name="Abouelleil A."/>
            <person name="Alvarado L."/>
            <person name="Arachchi H.M."/>
            <person name="Berlin A."/>
            <person name="Chapman S.B."/>
            <person name="Gearin G."/>
            <person name="Goldberg J."/>
            <person name="Griggs A."/>
            <person name="Gujja S."/>
            <person name="Hansen M."/>
            <person name="Heiman D."/>
            <person name="Howarth C."/>
            <person name="Larimer J."/>
            <person name="Lui A."/>
            <person name="MacDonald P.J.P."/>
            <person name="McCowen C."/>
            <person name="Montmayeur A."/>
            <person name="Murphy C."/>
            <person name="Neiman D."/>
            <person name="Pearson M."/>
            <person name="Priest M."/>
            <person name="Roberts A."/>
            <person name="Saif S."/>
            <person name="Shea T."/>
            <person name="Sisk P."/>
            <person name="Stolte C."/>
            <person name="Sykes S."/>
            <person name="Wortman J."/>
            <person name="Nusbaum C."/>
            <person name="Birren B."/>
        </authorList>
    </citation>
    <scope>NUCLEOTIDE SEQUENCE [LARGE SCALE GENOMIC DNA]</scope>
    <source>
        <strain evidence="2 3">ATCC 38327</strain>
    </source>
</reference>
<dbReference type="Proteomes" id="UP000054350">
    <property type="component" value="Unassembled WGS sequence"/>
</dbReference>
<dbReference type="STRING" id="578462.A0A0L0SGR2"/>
<dbReference type="OMA" id="IVELCHA"/>
<name>A0A0L0SGR2_ALLM3</name>
<protein>
    <submittedName>
        <fullName evidence="2">Uncharacterized protein</fullName>
    </submittedName>
</protein>
<dbReference type="VEuPathDB" id="FungiDB:AMAG_06447"/>
<sequence>MSAAEVPPRPHHGSAHTESFDDLHHAAPPPLGTPPEWTDETAHDAPPLYDFQDASCSLSFAGSDKIRVLDMPTEHIVELCHAMTAAGYPVRRVTPPLEGVSMTASMALFGADLFAAEFKGYAIQVDGNPWRYDDASRTARIRARRLLASIIRALLRLGWRVASALNYEKRSGDKDVLVLFRGEPWTPEDDSDVFALGFDTDDKLVAVDAPNVAIRLIARAIRATWAGGIIRNELLDHSVILKLAGTPWTDKSGSAQRLIHALVAGLASARFMVYCAVDISSASNDNDTLVIIRNPPPL</sequence>
<evidence type="ECO:0000256" key="1">
    <source>
        <dbReference type="SAM" id="MobiDB-lite"/>
    </source>
</evidence>
<organism evidence="2 3">
    <name type="scientific">Allomyces macrogynus (strain ATCC 38327)</name>
    <name type="common">Allomyces javanicus var. macrogynus</name>
    <dbReference type="NCBI Taxonomy" id="578462"/>
    <lineage>
        <taxon>Eukaryota</taxon>
        <taxon>Fungi</taxon>
        <taxon>Fungi incertae sedis</taxon>
        <taxon>Blastocladiomycota</taxon>
        <taxon>Blastocladiomycetes</taxon>
        <taxon>Blastocladiales</taxon>
        <taxon>Blastocladiaceae</taxon>
        <taxon>Allomyces</taxon>
    </lineage>
</organism>
<feature type="region of interest" description="Disordered" evidence="1">
    <location>
        <begin position="1"/>
        <end position="45"/>
    </location>
</feature>
<reference evidence="2 3" key="2">
    <citation type="submission" date="2009-11" db="EMBL/GenBank/DDBJ databases">
        <title>The Genome Sequence of Allomyces macrogynus strain ATCC 38327.</title>
        <authorList>
            <consortium name="The Broad Institute Genome Sequencing Platform"/>
            <person name="Russ C."/>
            <person name="Cuomo C."/>
            <person name="Shea T."/>
            <person name="Young S.K."/>
            <person name="Zeng Q."/>
            <person name="Koehrsen M."/>
            <person name="Haas B."/>
            <person name="Borodovsky M."/>
            <person name="Guigo R."/>
            <person name="Alvarado L."/>
            <person name="Berlin A."/>
            <person name="Borenstein D."/>
            <person name="Chen Z."/>
            <person name="Engels R."/>
            <person name="Freedman E."/>
            <person name="Gellesch M."/>
            <person name="Goldberg J."/>
            <person name="Griggs A."/>
            <person name="Gujja S."/>
            <person name="Heiman D."/>
            <person name="Hepburn T."/>
            <person name="Howarth C."/>
            <person name="Jen D."/>
            <person name="Larson L."/>
            <person name="Lewis B."/>
            <person name="Mehta T."/>
            <person name="Park D."/>
            <person name="Pearson M."/>
            <person name="Roberts A."/>
            <person name="Saif S."/>
            <person name="Shenoy N."/>
            <person name="Sisk P."/>
            <person name="Stolte C."/>
            <person name="Sykes S."/>
            <person name="Walk T."/>
            <person name="White J."/>
            <person name="Yandava C."/>
            <person name="Burger G."/>
            <person name="Gray M.W."/>
            <person name="Holland P.W.H."/>
            <person name="King N."/>
            <person name="Lang F.B.F."/>
            <person name="Roger A.J."/>
            <person name="Ruiz-Trillo I."/>
            <person name="Lander E."/>
            <person name="Nusbaum C."/>
        </authorList>
    </citation>
    <scope>NUCLEOTIDE SEQUENCE [LARGE SCALE GENOMIC DNA]</scope>
    <source>
        <strain evidence="2 3">ATCC 38327</strain>
    </source>
</reference>
<dbReference type="EMBL" id="GG745338">
    <property type="protein sequence ID" value="KNE61637.1"/>
    <property type="molecule type" value="Genomic_DNA"/>
</dbReference>
<evidence type="ECO:0000313" key="2">
    <source>
        <dbReference type="EMBL" id="KNE61637.1"/>
    </source>
</evidence>
<accession>A0A0L0SGR2</accession>
<dbReference type="PANTHER" id="PTHR38696:SF1">
    <property type="entry name" value="MEDIATOR OF RNA POLYMERASE II TRANSCRIPTION SUBUNIT 13"/>
    <property type="match status" value="1"/>
</dbReference>
<proteinExistence type="predicted"/>
<dbReference type="AlphaFoldDB" id="A0A0L0SGR2"/>
<keyword evidence="3" id="KW-1185">Reference proteome</keyword>